<reference evidence="5 6" key="1">
    <citation type="submission" date="2019-06" db="EMBL/GenBank/DDBJ databases">
        <title>The draft genome of Rhizobium smilacinae PTYR-5.</title>
        <authorList>
            <person name="Liu L."/>
            <person name="Li L."/>
            <person name="Zhang X."/>
        </authorList>
    </citation>
    <scope>NUCLEOTIDE SEQUENCE [LARGE SCALE GENOMIC DNA]</scope>
    <source>
        <strain evidence="5 6">PTYR-5</strain>
    </source>
</reference>
<dbReference type="InterPro" id="IPR015422">
    <property type="entry name" value="PyrdxlP-dep_Trfase_small"/>
</dbReference>
<keyword evidence="2 3" id="KW-0663">Pyridoxal phosphate</keyword>
<evidence type="ECO:0000256" key="2">
    <source>
        <dbReference type="ARBA" id="ARBA00022898"/>
    </source>
</evidence>
<dbReference type="InterPro" id="IPR054542">
    <property type="entry name" value="Cys_met_metab_PP"/>
</dbReference>
<dbReference type="GO" id="GO:0019346">
    <property type="term" value="P:transsulfuration"/>
    <property type="evidence" value="ECO:0007669"/>
    <property type="project" value="InterPro"/>
</dbReference>
<feature type="modified residue" description="N6-(pyridoxal phosphate)lysine" evidence="3">
    <location>
        <position position="241"/>
    </location>
</feature>
<proteinExistence type="inferred from homology"/>
<name>A0A5C4XGC0_9HYPH</name>
<keyword evidence="6" id="KW-1185">Reference proteome</keyword>
<dbReference type="CDD" id="cd00614">
    <property type="entry name" value="CGS_like"/>
    <property type="match status" value="1"/>
</dbReference>
<dbReference type="PIRSF" id="PIRSF001434">
    <property type="entry name" value="CGS"/>
    <property type="match status" value="1"/>
</dbReference>
<dbReference type="InterPro" id="IPR000277">
    <property type="entry name" value="Cys/Met-Metab_PyrdxlP-dep_enz"/>
</dbReference>
<dbReference type="SUPFAM" id="SSF53383">
    <property type="entry name" value="PLP-dependent transferases"/>
    <property type="match status" value="1"/>
</dbReference>
<accession>A0A5C4XGC0</accession>
<dbReference type="GO" id="GO:0005737">
    <property type="term" value="C:cytoplasm"/>
    <property type="evidence" value="ECO:0007669"/>
    <property type="project" value="TreeGrafter"/>
</dbReference>
<dbReference type="InterPro" id="IPR015421">
    <property type="entry name" value="PyrdxlP-dep_Trfase_major"/>
</dbReference>
<comment type="cofactor">
    <cofactor evidence="1 4">
        <name>pyridoxal 5'-phosphate</name>
        <dbReference type="ChEBI" id="CHEBI:597326"/>
    </cofactor>
</comment>
<dbReference type="AlphaFoldDB" id="A0A5C4XGC0"/>
<dbReference type="Proteomes" id="UP000311605">
    <property type="component" value="Unassembled WGS sequence"/>
</dbReference>
<comment type="similarity">
    <text evidence="4">Belongs to the trans-sulfuration enzymes family.</text>
</comment>
<dbReference type="PANTHER" id="PTHR11808:SF86">
    <property type="entry name" value="METHIONINE GAMMA-LYASE"/>
    <property type="match status" value="1"/>
</dbReference>
<evidence type="ECO:0000313" key="6">
    <source>
        <dbReference type="Proteomes" id="UP000311605"/>
    </source>
</evidence>
<dbReference type="GO" id="GO:0030170">
    <property type="term" value="F:pyridoxal phosphate binding"/>
    <property type="evidence" value="ECO:0007669"/>
    <property type="project" value="InterPro"/>
</dbReference>
<comment type="caution">
    <text evidence="5">The sequence shown here is derived from an EMBL/GenBank/DDBJ whole genome shotgun (WGS) entry which is preliminary data.</text>
</comment>
<dbReference type="GO" id="GO:0016846">
    <property type="term" value="F:carbon-sulfur lyase activity"/>
    <property type="evidence" value="ECO:0007669"/>
    <property type="project" value="TreeGrafter"/>
</dbReference>
<dbReference type="InterPro" id="IPR015424">
    <property type="entry name" value="PyrdxlP-dep_Trfase"/>
</dbReference>
<dbReference type="Pfam" id="PF01053">
    <property type="entry name" value="Cys_Met_Meta_PP"/>
    <property type="match status" value="1"/>
</dbReference>
<organism evidence="5 6">
    <name type="scientific">Aliirhizobium smilacinae</name>
    <dbReference type="NCBI Taxonomy" id="1395944"/>
    <lineage>
        <taxon>Bacteria</taxon>
        <taxon>Pseudomonadati</taxon>
        <taxon>Pseudomonadota</taxon>
        <taxon>Alphaproteobacteria</taxon>
        <taxon>Hyphomicrobiales</taxon>
        <taxon>Rhizobiaceae</taxon>
        <taxon>Aliirhizobium</taxon>
    </lineage>
</organism>
<dbReference type="RefSeq" id="WP_139678138.1">
    <property type="nucleotide sequence ID" value="NZ_VDMN01000005.1"/>
</dbReference>
<dbReference type="Gene3D" id="3.40.640.10">
    <property type="entry name" value="Type I PLP-dependent aspartate aminotransferase-like (Major domain)"/>
    <property type="match status" value="1"/>
</dbReference>
<dbReference type="NCBIfam" id="NF005455">
    <property type="entry name" value="PRK07049.1"/>
    <property type="match status" value="1"/>
</dbReference>
<evidence type="ECO:0000256" key="1">
    <source>
        <dbReference type="ARBA" id="ARBA00001933"/>
    </source>
</evidence>
<dbReference type="PROSITE" id="PS00868">
    <property type="entry name" value="CYS_MET_METAB_PP"/>
    <property type="match status" value="1"/>
</dbReference>
<evidence type="ECO:0000256" key="4">
    <source>
        <dbReference type="RuleBase" id="RU362118"/>
    </source>
</evidence>
<sequence length="427" mass="45581">MTSPHPSKTSIGNHLLHPETQMLNYGYDPELSEGAVKPPVFLTSTFVFKSAEDGRDFFDYVSGRKVPPEGRGAGLVYSRFNHPNSEIVEDRLAVYESAESGAVFSSGMAAISTTLLAFVRPGDVILHSQPLYGGTETLLTRTFSNLGVTPVGFADGVEESSITSAAEEAMKKGRVSVILIETPANPTNGLVDVALVRRIADRIGEQQGHQPIVACDNTLLGPVFQRPLQQGADISLYSLTKYVGGHSDLIAGAALGSKALITQIRSLRSSIGTQLDPHSCWMLGRSLETLQIRMDRANSNAKAVADFLKEHPKVAKLHYLGFTDPESAVGRVFSAQCSGAGSTFSFDIEGGQPAAFRFLNALQIVKLAVSLGGTESLGSHPATMTHSGVPADVRQRIGVLDSTIRLSIGIEHPDDLIADLVQALDQA</sequence>
<evidence type="ECO:0000313" key="5">
    <source>
        <dbReference type="EMBL" id="TNM61690.1"/>
    </source>
</evidence>
<evidence type="ECO:0000256" key="3">
    <source>
        <dbReference type="PIRSR" id="PIRSR001434-2"/>
    </source>
</evidence>
<dbReference type="Gene3D" id="3.90.1150.10">
    <property type="entry name" value="Aspartate Aminotransferase, domain 1"/>
    <property type="match status" value="1"/>
</dbReference>
<dbReference type="EMBL" id="VDMN01000005">
    <property type="protein sequence ID" value="TNM61690.1"/>
    <property type="molecule type" value="Genomic_DNA"/>
</dbReference>
<dbReference type="PANTHER" id="PTHR11808">
    <property type="entry name" value="TRANS-SULFURATION ENZYME FAMILY MEMBER"/>
    <property type="match status" value="1"/>
</dbReference>
<protein>
    <submittedName>
        <fullName evidence="5">Cystathionine gamma-synthase family protein</fullName>
    </submittedName>
</protein>
<dbReference type="FunFam" id="3.40.640.10:FF:000046">
    <property type="entry name" value="Cystathionine gamma-lyase"/>
    <property type="match status" value="1"/>
</dbReference>
<gene>
    <name evidence="5" type="ORF">FHP24_20755</name>
</gene>
<dbReference type="OrthoDB" id="9805807at2"/>